<proteinExistence type="predicted"/>
<dbReference type="AlphaFoldDB" id="A0A100XYE9"/>
<dbReference type="Proteomes" id="UP000053462">
    <property type="component" value="Unassembled WGS sequence"/>
</dbReference>
<reference evidence="1 2" key="1">
    <citation type="submission" date="2015-10" db="EMBL/GenBank/DDBJ databases">
        <title>Draft genome sequence of Thermococcus celericrescens strain DSM 17994.</title>
        <authorList>
            <person name="Hong S.-J."/>
            <person name="Park C.-E."/>
            <person name="Shin J.-H."/>
        </authorList>
    </citation>
    <scope>NUCLEOTIDE SEQUENCE [LARGE SCALE GENOMIC DNA]</scope>
    <source>
        <strain evidence="1 2">DSM 17994</strain>
    </source>
</reference>
<dbReference type="OrthoDB" id="87843at2157"/>
<comment type="caution">
    <text evidence="1">The sequence shown here is derived from an EMBL/GenBank/DDBJ whole genome shotgun (WGS) entry which is preliminary data.</text>
</comment>
<name>A0A100XYE9_9EURY</name>
<dbReference type="EMBL" id="LLYW01000013">
    <property type="protein sequence ID" value="KUH33931.1"/>
    <property type="molecule type" value="Genomic_DNA"/>
</dbReference>
<organism evidence="1 2">
    <name type="scientific">Thermococcus celericrescens</name>
    <dbReference type="NCBI Taxonomy" id="227598"/>
    <lineage>
        <taxon>Archaea</taxon>
        <taxon>Methanobacteriati</taxon>
        <taxon>Methanobacteriota</taxon>
        <taxon>Thermococci</taxon>
        <taxon>Thermococcales</taxon>
        <taxon>Thermococcaceae</taxon>
        <taxon>Thermococcus</taxon>
    </lineage>
</organism>
<dbReference type="RefSeq" id="WP_058938439.1">
    <property type="nucleotide sequence ID" value="NZ_LLYW01000013.1"/>
</dbReference>
<accession>A0A100XYE9</accession>
<evidence type="ECO:0000313" key="1">
    <source>
        <dbReference type="EMBL" id="KUH33931.1"/>
    </source>
</evidence>
<evidence type="ECO:0000313" key="2">
    <source>
        <dbReference type="Proteomes" id="UP000053462"/>
    </source>
</evidence>
<keyword evidence="2" id="KW-1185">Reference proteome</keyword>
<protein>
    <submittedName>
        <fullName evidence="1">Uncharacterized protein</fullName>
    </submittedName>
</protein>
<dbReference type="STRING" id="227598.APY94_04155"/>
<gene>
    <name evidence="1" type="ORF">APY94_04155</name>
</gene>
<sequence>MPRKRRLPDVVTLKLPTYEQPGDIFDVIFESEEARKMAEQIVEYIKKNKRMGWEEYRELFPPEKHYLYFRVMKRMEALGLIGRGAYNTYILSKKFCDRLEYLSKLWLFKIGKAEELW</sequence>